<feature type="region of interest" description="Disordered" evidence="1">
    <location>
        <begin position="1"/>
        <end position="129"/>
    </location>
</feature>
<evidence type="ECO:0000313" key="2">
    <source>
        <dbReference type="EMBL" id="KAK3240325.1"/>
    </source>
</evidence>
<feature type="compositionally biased region" description="Basic and acidic residues" evidence="1">
    <location>
        <begin position="58"/>
        <end position="79"/>
    </location>
</feature>
<feature type="compositionally biased region" description="Polar residues" evidence="1">
    <location>
        <begin position="105"/>
        <end position="122"/>
    </location>
</feature>
<comment type="caution">
    <text evidence="2">The sequence shown here is derived from an EMBL/GenBank/DDBJ whole genome shotgun (WGS) entry which is preliminary data.</text>
</comment>
<gene>
    <name evidence="2" type="ORF">CYMTET_49828</name>
</gene>
<dbReference type="AlphaFoldDB" id="A0AAE0EVE6"/>
<dbReference type="Proteomes" id="UP001190700">
    <property type="component" value="Unassembled WGS sequence"/>
</dbReference>
<feature type="compositionally biased region" description="Basic and acidic residues" evidence="1">
    <location>
        <begin position="26"/>
        <end position="46"/>
    </location>
</feature>
<reference evidence="2 3" key="1">
    <citation type="journal article" date="2015" name="Genome Biol. Evol.">
        <title>Comparative Genomics of a Bacterivorous Green Alga Reveals Evolutionary Causalities and Consequences of Phago-Mixotrophic Mode of Nutrition.</title>
        <authorList>
            <person name="Burns J.A."/>
            <person name="Paasch A."/>
            <person name="Narechania A."/>
            <person name="Kim E."/>
        </authorList>
    </citation>
    <scope>NUCLEOTIDE SEQUENCE [LARGE SCALE GENOMIC DNA]</scope>
    <source>
        <strain evidence="2 3">PLY_AMNH</strain>
    </source>
</reference>
<proteinExistence type="predicted"/>
<name>A0AAE0EVE6_9CHLO</name>
<protein>
    <submittedName>
        <fullName evidence="2">Uncharacterized protein</fullName>
    </submittedName>
</protein>
<sequence length="129" mass="15408">MEFQQMEQEDEAALILAQNMQTIQQEDDRSVPQPTEERTREDKDEPMQEDEWEVEEEEMRRIQEEEMTLAREEQQEQRETQSQLEPGQARRDVRTPPQGTEEPQDAQQDNALQMEKWNTGTEVQMLRDA</sequence>
<keyword evidence="3" id="KW-1185">Reference proteome</keyword>
<accession>A0AAE0EVE6</accession>
<evidence type="ECO:0000313" key="3">
    <source>
        <dbReference type="Proteomes" id="UP001190700"/>
    </source>
</evidence>
<organism evidence="2 3">
    <name type="scientific">Cymbomonas tetramitiformis</name>
    <dbReference type="NCBI Taxonomy" id="36881"/>
    <lineage>
        <taxon>Eukaryota</taxon>
        <taxon>Viridiplantae</taxon>
        <taxon>Chlorophyta</taxon>
        <taxon>Pyramimonadophyceae</taxon>
        <taxon>Pyramimonadales</taxon>
        <taxon>Pyramimonadaceae</taxon>
        <taxon>Cymbomonas</taxon>
    </lineage>
</organism>
<evidence type="ECO:0000256" key="1">
    <source>
        <dbReference type="SAM" id="MobiDB-lite"/>
    </source>
</evidence>
<feature type="compositionally biased region" description="Acidic residues" evidence="1">
    <location>
        <begin position="47"/>
        <end position="57"/>
    </location>
</feature>
<dbReference type="EMBL" id="LGRX02033676">
    <property type="protein sequence ID" value="KAK3240325.1"/>
    <property type="molecule type" value="Genomic_DNA"/>
</dbReference>